<dbReference type="AlphaFoldDB" id="A0ABD3WQ79"/>
<protein>
    <submittedName>
        <fullName evidence="2">Uncharacterized protein</fullName>
    </submittedName>
</protein>
<feature type="region of interest" description="Disordered" evidence="1">
    <location>
        <begin position="89"/>
        <end position="114"/>
    </location>
</feature>
<evidence type="ECO:0000313" key="2">
    <source>
        <dbReference type="EMBL" id="KAL3874630.1"/>
    </source>
</evidence>
<dbReference type="EMBL" id="JBJQND010000006">
    <property type="protein sequence ID" value="KAL3874630.1"/>
    <property type="molecule type" value="Genomic_DNA"/>
</dbReference>
<gene>
    <name evidence="2" type="ORF">ACJMK2_037616</name>
</gene>
<evidence type="ECO:0000256" key="1">
    <source>
        <dbReference type="SAM" id="MobiDB-lite"/>
    </source>
</evidence>
<evidence type="ECO:0000313" key="3">
    <source>
        <dbReference type="Proteomes" id="UP001634394"/>
    </source>
</evidence>
<reference evidence="2 3" key="1">
    <citation type="submission" date="2024-11" db="EMBL/GenBank/DDBJ databases">
        <title>Chromosome-level genome assembly of the freshwater bivalve Anodonta woodiana.</title>
        <authorList>
            <person name="Chen X."/>
        </authorList>
    </citation>
    <scope>NUCLEOTIDE SEQUENCE [LARGE SCALE GENOMIC DNA]</scope>
    <source>
        <strain evidence="2">MN2024</strain>
        <tissue evidence="2">Gills</tissue>
    </source>
</reference>
<keyword evidence="3" id="KW-1185">Reference proteome</keyword>
<name>A0ABD3WQ79_SINWO</name>
<comment type="caution">
    <text evidence="2">The sequence shown here is derived from an EMBL/GenBank/DDBJ whole genome shotgun (WGS) entry which is preliminary data.</text>
</comment>
<proteinExistence type="predicted"/>
<sequence>MEIPKEVIVQKFEAKVKLKVVSYSLQTIPLTTTSFNSITGYWKLRKQNLTRSRRPSIYLDSQYIYVTRLTSIIANEVDVAIIGYTTSKSRATRVSTSTTEKDNKLNRNNPANEK</sequence>
<dbReference type="Proteomes" id="UP001634394">
    <property type="component" value="Unassembled WGS sequence"/>
</dbReference>
<organism evidence="2 3">
    <name type="scientific">Sinanodonta woodiana</name>
    <name type="common">Chinese pond mussel</name>
    <name type="synonym">Anodonta woodiana</name>
    <dbReference type="NCBI Taxonomy" id="1069815"/>
    <lineage>
        <taxon>Eukaryota</taxon>
        <taxon>Metazoa</taxon>
        <taxon>Spiralia</taxon>
        <taxon>Lophotrochozoa</taxon>
        <taxon>Mollusca</taxon>
        <taxon>Bivalvia</taxon>
        <taxon>Autobranchia</taxon>
        <taxon>Heteroconchia</taxon>
        <taxon>Palaeoheterodonta</taxon>
        <taxon>Unionida</taxon>
        <taxon>Unionoidea</taxon>
        <taxon>Unionidae</taxon>
        <taxon>Unioninae</taxon>
        <taxon>Sinanodonta</taxon>
    </lineage>
</organism>
<accession>A0ABD3WQ79</accession>
<feature type="compositionally biased region" description="Polar residues" evidence="1">
    <location>
        <begin position="89"/>
        <end position="98"/>
    </location>
</feature>